<dbReference type="InterPro" id="IPR036291">
    <property type="entry name" value="NAD(P)-bd_dom_sf"/>
</dbReference>
<feature type="domain" description="NmrA-like" evidence="1">
    <location>
        <begin position="3"/>
        <end position="246"/>
    </location>
</feature>
<dbReference type="Gene3D" id="3.40.50.720">
    <property type="entry name" value="NAD(P)-binding Rossmann-like Domain"/>
    <property type="match status" value="1"/>
</dbReference>
<name>A0A918KG08_9ACTN</name>
<protein>
    <submittedName>
        <fullName evidence="2">NAD(P)-dependent oxidoreductase</fullName>
    </submittedName>
</protein>
<accession>A0A918KG08</accession>
<evidence type="ECO:0000313" key="3">
    <source>
        <dbReference type="Proteomes" id="UP000619244"/>
    </source>
</evidence>
<dbReference type="CDD" id="cd05269">
    <property type="entry name" value="TMR_SDR_a"/>
    <property type="match status" value="1"/>
</dbReference>
<gene>
    <name evidence="2" type="ORF">GCM10010358_15940</name>
</gene>
<organism evidence="2 3">
    <name type="scientific">Streptomyces minutiscleroticus</name>
    <dbReference type="NCBI Taxonomy" id="68238"/>
    <lineage>
        <taxon>Bacteria</taxon>
        <taxon>Bacillati</taxon>
        <taxon>Actinomycetota</taxon>
        <taxon>Actinomycetes</taxon>
        <taxon>Kitasatosporales</taxon>
        <taxon>Streptomycetaceae</taxon>
        <taxon>Streptomyces</taxon>
    </lineage>
</organism>
<reference evidence="2" key="2">
    <citation type="submission" date="2020-09" db="EMBL/GenBank/DDBJ databases">
        <authorList>
            <person name="Sun Q."/>
            <person name="Ohkuma M."/>
        </authorList>
    </citation>
    <scope>NUCLEOTIDE SEQUENCE</scope>
    <source>
        <strain evidence="2">JCM 4790</strain>
    </source>
</reference>
<evidence type="ECO:0000313" key="2">
    <source>
        <dbReference type="EMBL" id="GGX62367.1"/>
    </source>
</evidence>
<keyword evidence="3" id="KW-1185">Reference proteome</keyword>
<dbReference type="Pfam" id="PF05368">
    <property type="entry name" value="NmrA"/>
    <property type="match status" value="1"/>
</dbReference>
<dbReference type="InterPro" id="IPR008030">
    <property type="entry name" value="NmrA-like"/>
</dbReference>
<evidence type="ECO:0000259" key="1">
    <source>
        <dbReference type="Pfam" id="PF05368"/>
    </source>
</evidence>
<reference evidence="2" key="1">
    <citation type="journal article" date="2014" name="Int. J. Syst. Evol. Microbiol.">
        <title>Complete genome sequence of Corynebacterium casei LMG S-19264T (=DSM 44701T), isolated from a smear-ripened cheese.</title>
        <authorList>
            <consortium name="US DOE Joint Genome Institute (JGI-PGF)"/>
            <person name="Walter F."/>
            <person name="Albersmeier A."/>
            <person name="Kalinowski J."/>
            <person name="Ruckert C."/>
        </authorList>
    </citation>
    <scope>NUCLEOTIDE SEQUENCE</scope>
    <source>
        <strain evidence="2">JCM 4790</strain>
    </source>
</reference>
<dbReference type="SUPFAM" id="SSF51735">
    <property type="entry name" value="NAD(P)-binding Rossmann-fold domains"/>
    <property type="match status" value="1"/>
</dbReference>
<dbReference type="PANTHER" id="PTHR47129:SF1">
    <property type="entry name" value="NMRA-LIKE DOMAIN-CONTAINING PROTEIN"/>
    <property type="match status" value="1"/>
</dbReference>
<dbReference type="RefSeq" id="WP_190189451.1">
    <property type="nucleotide sequence ID" value="NZ_BMVU01000004.1"/>
</dbReference>
<dbReference type="InterPro" id="IPR052718">
    <property type="entry name" value="NmrA-type_oxidoreductase"/>
</dbReference>
<dbReference type="Gene3D" id="3.90.25.10">
    <property type="entry name" value="UDP-galactose 4-epimerase, domain 1"/>
    <property type="match status" value="1"/>
</dbReference>
<dbReference type="PANTHER" id="PTHR47129">
    <property type="entry name" value="QUINONE OXIDOREDUCTASE 2"/>
    <property type="match status" value="1"/>
</dbReference>
<comment type="caution">
    <text evidence="2">The sequence shown here is derived from an EMBL/GenBank/DDBJ whole genome shotgun (WGS) entry which is preliminary data.</text>
</comment>
<dbReference type="Proteomes" id="UP000619244">
    <property type="component" value="Unassembled WGS sequence"/>
</dbReference>
<dbReference type="AlphaFoldDB" id="A0A918KG08"/>
<proteinExistence type="predicted"/>
<sequence>MSIVVTGATGHLGRLVVDGLLEKVPASEVVAVVRDRGKAADLAAKGVEVRVADYDAPETLKGAFAPGDKVLLISGSEVGRRVPQHTAVVGAAKEAGVALLAYTGVLGGPEADFLLAADHKGTEQAILDSGLTYAFLRNGWYNENYTENLAPVLEHGAVTQSAGEGRVASASRADFAAAAVAVLTGEGHENKVYELSGDEAWSFEEYAAEVARQSGKEIAYNDVPAETLHGILAGAGLPEPLVATLVDVDKAIARGLLARRTGDLARLIGRPTTPIADSVAAALKG</sequence>
<dbReference type="EMBL" id="BMVU01000004">
    <property type="protein sequence ID" value="GGX62367.1"/>
    <property type="molecule type" value="Genomic_DNA"/>
</dbReference>